<proteinExistence type="predicted"/>
<sequence>MNKFFYHLIRFIAVLAVIAAIHNKLTWDDSISNPDNGAYVIEAATYYDRQPYELKQWQFNRYYNF</sequence>
<comment type="caution">
    <text evidence="1">The sequence shown here is derived from an EMBL/GenBank/DDBJ whole genome shotgun (WGS) entry which is preliminary data.</text>
</comment>
<protein>
    <submittedName>
        <fullName evidence="1">Uncharacterized protein</fullName>
    </submittedName>
</protein>
<reference evidence="1" key="1">
    <citation type="journal article" date="2015" name="Nature">
        <title>Complex archaea that bridge the gap between prokaryotes and eukaryotes.</title>
        <authorList>
            <person name="Spang A."/>
            <person name="Saw J.H."/>
            <person name="Jorgensen S.L."/>
            <person name="Zaremba-Niedzwiedzka K."/>
            <person name="Martijn J."/>
            <person name="Lind A.E."/>
            <person name="van Eijk R."/>
            <person name="Schleper C."/>
            <person name="Guy L."/>
            <person name="Ettema T.J."/>
        </authorList>
    </citation>
    <scope>NUCLEOTIDE SEQUENCE</scope>
</reference>
<name>A0A0F9CZP9_9ZZZZ</name>
<gene>
    <name evidence="1" type="ORF">LCGC14_2340520</name>
</gene>
<dbReference type="AlphaFoldDB" id="A0A0F9CZP9"/>
<accession>A0A0F9CZP9</accession>
<dbReference type="EMBL" id="LAZR01033848">
    <property type="protein sequence ID" value="KKL46941.1"/>
    <property type="molecule type" value="Genomic_DNA"/>
</dbReference>
<organism evidence="1">
    <name type="scientific">marine sediment metagenome</name>
    <dbReference type="NCBI Taxonomy" id="412755"/>
    <lineage>
        <taxon>unclassified sequences</taxon>
        <taxon>metagenomes</taxon>
        <taxon>ecological metagenomes</taxon>
    </lineage>
</organism>
<evidence type="ECO:0000313" key="1">
    <source>
        <dbReference type="EMBL" id="KKL46941.1"/>
    </source>
</evidence>